<name>A0A2A2M2C3_9BILA</name>
<dbReference type="AlphaFoldDB" id="A0A2A2M2C3"/>
<protein>
    <submittedName>
        <fullName evidence="2">Uncharacterized protein</fullName>
    </submittedName>
</protein>
<feature type="region of interest" description="Disordered" evidence="1">
    <location>
        <begin position="218"/>
        <end position="249"/>
    </location>
</feature>
<keyword evidence="3" id="KW-1185">Reference proteome</keyword>
<evidence type="ECO:0000313" key="3">
    <source>
        <dbReference type="Proteomes" id="UP000218231"/>
    </source>
</evidence>
<gene>
    <name evidence="2" type="ORF">WR25_26315</name>
</gene>
<dbReference type="EMBL" id="LIAE01006199">
    <property type="protein sequence ID" value="PAV92435.1"/>
    <property type="molecule type" value="Genomic_DNA"/>
</dbReference>
<accession>A0A2A2M2C3</accession>
<evidence type="ECO:0000313" key="2">
    <source>
        <dbReference type="EMBL" id="PAV92435.1"/>
    </source>
</evidence>
<organism evidence="2 3">
    <name type="scientific">Diploscapter pachys</name>
    <dbReference type="NCBI Taxonomy" id="2018661"/>
    <lineage>
        <taxon>Eukaryota</taxon>
        <taxon>Metazoa</taxon>
        <taxon>Ecdysozoa</taxon>
        <taxon>Nematoda</taxon>
        <taxon>Chromadorea</taxon>
        <taxon>Rhabditida</taxon>
        <taxon>Rhabditina</taxon>
        <taxon>Rhabditomorpha</taxon>
        <taxon>Rhabditoidea</taxon>
        <taxon>Rhabditidae</taxon>
        <taxon>Diploscapter</taxon>
    </lineage>
</organism>
<dbReference type="Proteomes" id="UP000218231">
    <property type="component" value="Unassembled WGS sequence"/>
</dbReference>
<comment type="caution">
    <text evidence="2">The sequence shown here is derived from an EMBL/GenBank/DDBJ whole genome shotgun (WGS) entry which is preliminary data.</text>
</comment>
<evidence type="ECO:0000256" key="1">
    <source>
        <dbReference type="SAM" id="MobiDB-lite"/>
    </source>
</evidence>
<proteinExistence type="predicted"/>
<reference evidence="2 3" key="1">
    <citation type="journal article" date="2017" name="Curr. Biol.">
        <title>Genome architecture and evolution of a unichromosomal asexual nematode.</title>
        <authorList>
            <person name="Fradin H."/>
            <person name="Zegar C."/>
            <person name="Gutwein M."/>
            <person name="Lucas J."/>
            <person name="Kovtun M."/>
            <person name="Corcoran D."/>
            <person name="Baugh L.R."/>
            <person name="Kiontke K."/>
            <person name="Gunsalus K."/>
            <person name="Fitch D.H."/>
            <person name="Piano F."/>
        </authorList>
    </citation>
    <scope>NUCLEOTIDE SEQUENCE [LARGE SCALE GENOMIC DNA]</scope>
    <source>
        <strain evidence="2">PF1309</strain>
    </source>
</reference>
<feature type="compositionally biased region" description="Basic and acidic residues" evidence="1">
    <location>
        <begin position="218"/>
        <end position="237"/>
    </location>
</feature>
<sequence length="421" mass="47027">MRRNAAQARKAAEHFATSFALFYRVSSHSIRLASRFHEGGEFEPHSRGAQRLTISIDEDSLIWGARVTFQQLPEQPHGFRPEWTDPFLAPLAIEASVVRRIEPDRVGTQVESFLDARAAVVQEREQHMVAHPLDCRPVGLSEDRFDLLRLEIAGCSGGLPLERDSQDLGALRDVFGILVSHEAEEAADRGEPAVACTDRAPAPMLGMAEERAHLAGRDVGQHDPRDPAAFSLRDKPKQQPPGVAVGPDRMDRSTALLGQPFLEERPQQRGERIALRHDRASMVRHRAPTVHVTQIKPGEFTTAQSGTIGQNDHRVEDHRPQRSIRRRIRAGNIEQPPDVGRTEDMRPSMLARHFPLRPGVEAFWRDSGIEAIPRLGQDAPQLLTFSRVIAGRLGSCPARQHCLKRCPGKFGVRLEEPIEPQ</sequence>